<evidence type="ECO:0000256" key="1">
    <source>
        <dbReference type="SAM" id="MobiDB-lite"/>
    </source>
</evidence>
<organism evidence="2 3">
    <name type="scientific">Trichostrongylus colubriformis</name>
    <name type="common">Black scour worm</name>
    <dbReference type="NCBI Taxonomy" id="6319"/>
    <lineage>
        <taxon>Eukaryota</taxon>
        <taxon>Metazoa</taxon>
        <taxon>Ecdysozoa</taxon>
        <taxon>Nematoda</taxon>
        <taxon>Chromadorea</taxon>
        <taxon>Rhabditida</taxon>
        <taxon>Rhabditina</taxon>
        <taxon>Rhabditomorpha</taxon>
        <taxon>Strongyloidea</taxon>
        <taxon>Trichostrongylidae</taxon>
        <taxon>Trichostrongylus</taxon>
    </lineage>
</organism>
<feature type="region of interest" description="Disordered" evidence="1">
    <location>
        <begin position="1"/>
        <end position="23"/>
    </location>
</feature>
<comment type="caution">
    <text evidence="2">The sequence shown here is derived from an EMBL/GenBank/DDBJ whole genome shotgun (WGS) entry which is preliminary data.</text>
</comment>
<gene>
    <name evidence="2" type="ORF">GCK32_020536</name>
</gene>
<proteinExistence type="predicted"/>
<dbReference type="AlphaFoldDB" id="A0AAN8G7N4"/>
<feature type="compositionally biased region" description="Basic and acidic residues" evidence="1">
    <location>
        <begin position="106"/>
        <end position="116"/>
    </location>
</feature>
<evidence type="ECO:0000313" key="2">
    <source>
        <dbReference type="EMBL" id="KAK5985390.1"/>
    </source>
</evidence>
<dbReference type="Proteomes" id="UP001331761">
    <property type="component" value="Unassembled WGS sequence"/>
</dbReference>
<evidence type="ECO:0000313" key="3">
    <source>
        <dbReference type="Proteomes" id="UP001331761"/>
    </source>
</evidence>
<sequence length="123" mass="13785">MRSNGLSPQAIRRNEMQMRESRDEFVDERQAYILSPQPRRRSDTVGANYAMPSNGYMGESPVGSPYTPHRQFAAATPTSPYASHRQALPPVPQHQPQAALSPIGTRRTETIVDYEKKKHGPPV</sequence>
<name>A0AAN8G7N4_TRICO</name>
<feature type="region of interest" description="Disordered" evidence="1">
    <location>
        <begin position="60"/>
        <end position="123"/>
    </location>
</feature>
<reference evidence="2 3" key="1">
    <citation type="submission" date="2019-10" db="EMBL/GenBank/DDBJ databases">
        <title>Assembly and Annotation for the nematode Trichostrongylus colubriformis.</title>
        <authorList>
            <person name="Martin J."/>
        </authorList>
    </citation>
    <scope>NUCLEOTIDE SEQUENCE [LARGE SCALE GENOMIC DNA]</scope>
    <source>
        <strain evidence="2">G859</strain>
        <tissue evidence="2">Whole worm</tissue>
    </source>
</reference>
<dbReference type="EMBL" id="WIXE01001801">
    <property type="protein sequence ID" value="KAK5985390.1"/>
    <property type="molecule type" value="Genomic_DNA"/>
</dbReference>
<accession>A0AAN8G7N4</accession>
<feature type="non-terminal residue" evidence="2">
    <location>
        <position position="123"/>
    </location>
</feature>
<keyword evidence="3" id="KW-1185">Reference proteome</keyword>
<protein>
    <submittedName>
        <fullName evidence="2">Uncharacterized protein</fullName>
    </submittedName>
</protein>
<feature type="compositionally biased region" description="Basic and acidic residues" evidence="1">
    <location>
        <begin position="12"/>
        <end position="23"/>
    </location>
</feature>